<evidence type="ECO:0000313" key="4">
    <source>
        <dbReference type="EMBL" id="KDR16179.1"/>
    </source>
</evidence>
<accession>A0A067R9A9</accession>
<dbReference type="eggNOG" id="ENOG502SBIR">
    <property type="taxonomic scope" value="Eukaryota"/>
</dbReference>
<gene>
    <name evidence="4" type="ORF">L798_09593</name>
</gene>
<organism evidence="4 5">
    <name type="scientific">Zootermopsis nevadensis</name>
    <name type="common">Dampwood termite</name>
    <dbReference type="NCBI Taxonomy" id="136037"/>
    <lineage>
        <taxon>Eukaryota</taxon>
        <taxon>Metazoa</taxon>
        <taxon>Ecdysozoa</taxon>
        <taxon>Arthropoda</taxon>
        <taxon>Hexapoda</taxon>
        <taxon>Insecta</taxon>
        <taxon>Pterygota</taxon>
        <taxon>Neoptera</taxon>
        <taxon>Polyneoptera</taxon>
        <taxon>Dictyoptera</taxon>
        <taxon>Blattodea</taxon>
        <taxon>Blattoidea</taxon>
        <taxon>Termitoidae</taxon>
        <taxon>Termopsidae</taxon>
        <taxon>Zootermopsis</taxon>
    </lineage>
</organism>
<dbReference type="SUPFAM" id="SSF50249">
    <property type="entry name" value="Nucleic acid-binding proteins"/>
    <property type="match status" value="1"/>
</dbReference>
<dbReference type="GO" id="GO:0006298">
    <property type="term" value="P:mismatch repair"/>
    <property type="evidence" value="ECO:0007669"/>
    <property type="project" value="TreeGrafter"/>
</dbReference>
<proteinExistence type="inferred from homology"/>
<dbReference type="CDD" id="cd04479">
    <property type="entry name" value="RPA3"/>
    <property type="match status" value="1"/>
</dbReference>
<name>A0A067R9A9_ZOONE</name>
<reference evidence="4 5" key="1">
    <citation type="journal article" date="2014" name="Nat. Commun.">
        <title>Molecular traces of alternative social organization in a termite genome.</title>
        <authorList>
            <person name="Terrapon N."/>
            <person name="Li C."/>
            <person name="Robertson H.M."/>
            <person name="Ji L."/>
            <person name="Meng X."/>
            <person name="Booth W."/>
            <person name="Chen Z."/>
            <person name="Childers C.P."/>
            <person name="Glastad K.M."/>
            <person name="Gokhale K."/>
            <person name="Gowin J."/>
            <person name="Gronenberg W."/>
            <person name="Hermansen R.A."/>
            <person name="Hu H."/>
            <person name="Hunt B.G."/>
            <person name="Huylmans A.K."/>
            <person name="Khalil S.M."/>
            <person name="Mitchell R.D."/>
            <person name="Munoz-Torres M.C."/>
            <person name="Mustard J.A."/>
            <person name="Pan H."/>
            <person name="Reese J.T."/>
            <person name="Scharf M.E."/>
            <person name="Sun F."/>
            <person name="Vogel H."/>
            <person name="Xiao J."/>
            <person name="Yang W."/>
            <person name="Yang Z."/>
            <person name="Yang Z."/>
            <person name="Zhou J."/>
            <person name="Zhu J."/>
            <person name="Brent C.S."/>
            <person name="Elsik C.G."/>
            <person name="Goodisman M.A."/>
            <person name="Liberles D.A."/>
            <person name="Roe R.M."/>
            <person name="Vargo E.L."/>
            <person name="Vilcinskas A."/>
            <person name="Wang J."/>
            <person name="Bornberg-Bauer E."/>
            <person name="Korb J."/>
            <person name="Zhang G."/>
            <person name="Liebig J."/>
        </authorList>
    </citation>
    <scope>NUCLEOTIDE SEQUENCE [LARGE SCALE GENOMIC DNA]</scope>
    <source>
        <tissue evidence="4">Whole organism</tissue>
    </source>
</reference>
<dbReference type="GO" id="GO:0035861">
    <property type="term" value="C:site of double-strand break"/>
    <property type="evidence" value="ECO:0007669"/>
    <property type="project" value="TreeGrafter"/>
</dbReference>
<dbReference type="EMBL" id="KK852804">
    <property type="protein sequence ID" value="KDR16179.1"/>
    <property type="molecule type" value="Genomic_DNA"/>
</dbReference>
<dbReference type="AlphaFoldDB" id="A0A067R9A9"/>
<evidence type="ECO:0000256" key="2">
    <source>
        <dbReference type="ARBA" id="ARBA00009761"/>
    </source>
</evidence>
<sequence>MEEQMIEPRVRVNGVALARFMGKPVSIMGTVLNTHASGISVEIKTVDNLVVTVKMQEPLQEPLSGLVEFHGTVQGKNTVSSDFYISLPPEITENFDFEQYNEALTLMNTISNQWVS</sequence>
<evidence type="ECO:0000256" key="1">
    <source>
        <dbReference type="ARBA" id="ARBA00004123"/>
    </source>
</evidence>
<dbReference type="PANTHER" id="PTHR15114">
    <property type="entry name" value="REPLICATION PROTEIN A3"/>
    <property type="match status" value="1"/>
</dbReference>
<keyword evidence="5" id="KW-1185">Reference proteome</keyword>
<dbReference type="PANTHER" id="PTHR15114:SF1">
    <property type="entry name" value="REPLICATION PROTEIN A 14 KDA SUBUNIT"/>
    <property type="match status" value="1"/>
</dbReference>
<dbReference type="OrthoDB" id="188186at2759"/>
<dbReference type="GO" id="GO:0003684">
    <property type="term" value="F:damaged DNA binding"/>
    <property type="evidence" value="ECO:0007669"/>
    <property type="project" value="TreeGrafter"/>
</dbReference>
<dbReference type="STRING" id="136037.A0A067R9A9"/>
<keyword evidence="3" id="KW-0539">Nucleus</keyword>
<protein>
    <submittedName>
        <fullName evidence="4">Replication protein A 14 kDa subunit</fullName>
    </submittedName>
</protein>
<dbReference type="GO" id="GO:0000724">
    <property type="term" value="P:double-strand break repair via homologous recombination"/>
    <property type="evidence" value="ECO:0007669"/>
    <property type="project" value="TreeGrafter"/>
</dbReference>
<dbReference type="GO" id="GO:0006284">
    <property type="term" value="P:base-excision repair"/>
    <property type="evidence" value="ECO:0007669"/>
    <property type="project" value="TreeGrafter"/>
</dbReference>
<dbReference type="GO" id="GO:0003697">
    <property type="term" value="F:single-stranded DNA binding"/>
    <property type="evidence" value="ECO:0007669"/>
    <property type="project" value="TreeGrafter"/>
</dbReference>
<dbReference type="GO" id="GO:0006289">
    <property type="term" value="P:nucleotide-excision repair"/>
    <property type="evidence" value="ECO:0007669"/>
    <property type="project" value="TreeGrafter"/>
</dbReference>
<dbReference type="Proteomes" id="UP000027135">
    <property type="component" value="Unassembled WGS sequence"/>
</dbReference>
<dbReference type="InParanoid" id="A0A067R9A9"/>
<dbReference type="Gene3D" id="2.40.50.140">
    <property type="entry name" value="Nucleic acid-binding proteins"/>
    <property type="match status" value="1"/>
</dbReference>
<dbReference type="OMA" id="MRCAVGN"/>
<dbReference type="InterPro" id="IPR013970">
    <property type="entry name" value="Rfa2"/>
</dbReference>
<dbReference type="GO" id="GO:0006260">
    <property type="term" value="P:DNA replication"/>
    <property type="evidence" value="ECO:0007669"/>
    <property type="project" value="InterPro"/>
</dbReference>
<dbReference type="Pfam" id="PF08661">
    <property type="entry name" value="Rep_fac-A_3"/>
    <property type="match status" value="1"/>
</dbReference>
<comment type="similarity">
    <text evidence="2">Belongs to the replication factor A protein 3 family.</text>
</comment>
<evidence type="ECO:0000313" key="5">
    <source>
        <dbReference type="Proteomes" id="UP000027135"/>
    </source>
</evidence>
<evidence type="ECO:0000256" key="3">
    <source>
        <dbReference type="ARBA" id="ARBA00023242"/>
    </source>
</evidence>
<dbReference type="GO" id="GO:0005662">
    <property type="term" value="C:DNA replication factor A complex"/>
    <property type="evidence" value="ECO:0007669"/>
    <property type="project" value="TreeGrafter"/>
</dbReference>
<dbReference type="InterPro" id="IPR012340">
    <property type="entry name" value="NA-bd_OB-fold"/>
</dbReference>
<comment type="subcellular location">
    <subcellularLocation>
        <location evidence="1">Nucleus</location>
    </subcellularLocation>
</comment>